<evidence type="ECO:0000313" key="2">
    <source>
        <dbReference type="EMBL" id="GBL53511.1"/>
    </source>
</evidence>
<reference evidence="1 3" key="1">
    <citation type="journal article" date="2019" name="Sci. Rep.">
        <title>Orb-weaving spider Araneus ventricosus genome elucidates the spidroin gene catalogue.</title>
        <authorList>
            <person name="Kono N."/>
            <person name="Nakamura H."/>
            <person name="Ohtoshi R."/>
            <person name="Moran D.A.P."/>
            <person name="Shinohara A."/>
            <person name="Yoshida Y."/>
            <person name="Fujiwara M."/>
            <person name="Mori M."/>
            <person name="Tomita M."/>
            <person name="Arakawa K."/>
        </authorList>
    </citation>
    <scope>NUCLEOTIDE SEQUENCE [LARGE SCALE GENOMIC DNA]</scope>
</reference>
<dbReference type="AlphaFoldDB" id="A0A4Y1ZJS8"/>
<protein>
    <submittedName>
        <fullName evidence="1">Uncharacterized protein</fullName>
    </submittedName>
</protein>
<dbReference type="EMBL" id="BGPR01075100">
    <property type="protein sequence ID" value="GBL53511.1"/>
    <property type="molecule type" value="Genomic_DNA"/>
</dbReference>
<sequence>MVGKRVLQGVTDSSHVWTPDFGDKPGDHLGDTFGDEIWDLKGSGIFAISLLGEKIRHEYARSYKESAWTTECVVGRLGSPWSANVFGVLSSVRASKLLDAER</sequence>
<proteinExistence type="predicted"/>
<keyword evidence="3" id="KW-1185">Reference proteome</keyword>
<organism evidence="1 3">
    <name type="scientific">Araneus ventricosus</name>
    <name type="common">Orbweaver spider</name>
    <name type="synonym">Epeira ventricosa</name>
    <dbReference type="NCBI Taxonomy" id="182803"/>
    <lineage>
        <taxon>Eukaryota</taxon>
        <taxon>Metazoa</taxon>
        <taxon>Ecdysozoa</taxon>
        <taxon>Arthropoda</taxon>
        <taxon>Chelicerata</taxon>
        <taxon>Arachnida</taxon>
        <taxon>Araneae</taxon>
        <taxon>Araneomorphae</taxon>
        <taxon>Entelegynae</taxon>
        <taxon>Araneoidea</taxon>
        <taxon>Araneidae</taxon>
        <taxon>Araneus</taxon>
    </lineage>
</organism>
<accession>A0A4Y1ZJS8</accession>
<gene>
    <name evidence="1" type="ORF">AVEN_11768_1</name>
    <name evidence="2" type="ORF">AVEN_21060_1</name>
</gene>
<evidence type="ECO:0000313" key="1">
    <source>
        <dbReference type="EMBL" id="GBL53487.1"/>
    </source>
</evidence>
<evidence type="ECO:0000313" key="3">
    <source>
        <dbReference type="Proteomes" id="UP000499080"/>
    </source>
</evidence>
<name>A0A4Y1ZJS8_ARAVE</name>
<comment type="caution">
    <text evidence="1">The sequence shown here is derived from an EMBL/GenBank/DDBJ whole genome shotgun (WGS) entry which is preliminary data.</text>
</comment>
<dbReference type="Proteomes" id="UP000499080">
    <property type="component" value="Unassembled WGS sequence"/>
</dbReference>
<dbReference type="EMBL" id="BGPR01075098">
    <property type="protein sequence ID" value="GBL53487.1"/>
    <property type="molecule type" value="Genomic_DNA"/>
</dbReference>